<keyword evidence="10 13" id="KW-0067">ATP-binding</keyword>
<dbReference type="SUPFAM" id="SSF52540">
    <property type="entry name" value="P-loop containing nucleoside triphosphate hydrolases"/>
    <property type="match status" value="1"/>
</dbReference>
<keyword evidence="8 13" id="KW-0547">Nucleotide-binding</keyword>
<reference evidence="15" key="1">
    <citation type="journal article" date="2019" name="Int. J. Syst. Evol. Microbiol.">
        <title>The Global Catalogue of Microorganisms (GCM) 10K type strain sequencing project: providing services to taxonomists for standard genome sequencing and annotation.</title>
        <authorList>
            <consortium name="The Broad Institute Genomics Platform"/>
            <consortium name="The Broad Institute Genome Sequencing Center for Infectious Disease"/>
            <person name="Wu L."/>
            <person name="Ma J."/>
        </authorList>
    </citation>
    <scope>NUCLEOTIDE SEQUENCE [LARGE SCALE GENOMIC DNA]</scope>
    <source>
        <strain evidence="15">CGMCC 4.7393</strain>
    </source>
</reference>
<dbReference type="EMBL" id="JBHSYQ010000016">
    <property type="protein sequence ID" value="MFC6999624.1"/>
    <property type="molecule type" value="Genomic_DNA"/>
</dbReference>
<evidence type="ECO:0000256" key="1">
    <source>
        <dbReference type="ARBA" id="ARBA00002274"/>
    </source>
</evidence>
<evidence type="ECO:0000256" key="11">
    <source>
        <dbReference type="ARBA" id="ARBA00023098"/>
    </source>
</evidence>
<evidence type="ECO:0000256" key="2">
    <source>
        <dbReference type="ARBA" id="ARBA00004870"/>
    </source>
</evidence>
<keyword evidence="9 13" id="KW-0418">Kinase</keyword>
<dbReference type="GO" id="GO:0009029">
    <property type="term" value="F:lipid-A 4'-kinase activity"/>
    <property type="evidence" value="ECO:0007669"/>
    <property type="project" value="UniProtKB-EC"/>
</dbReference>
<keyword evidence="5 13" id="KW-0444">Lipid biosynthesis</keyword>
<evidence type="ECO:0000256" key="12">
    <source>
        <dbReference type="ARBA" id="ARBA00029757"/>
    </source>
</evidence>
<evidence type="ECO:0000313" key="14">
    <source>
        <dbReference type="EMBL" id="MFC6999624.1"/>
    </source>
</evidence>
<dbReference type="HAMAP" id="MF_00409">
    <property type="entry name" value="LpxK"/>
    <property type="match status" value="1"/>
</dbReference>
<comment type="caution">
    <text evidence="14">The sequence shown here is derived from an EMBL/GenBank/DDBJ whole genome shotgun (WGS) entry which is preliminary data.</text>
</comment>
<sequence>MRLLFLILRFLLLPFSWVYGTVMRARNYLYHHSFFSTYQAPVPVICVGNLAVGGTGKTPLVEYLARMLQPKKMAILSRGYKRQTKGFVLGSAKETAATLGDEPFQYLQNLPNVTVAVCEKRETGIKKLLELQPDLDIILLDDAFQHRAVTASTYLLLTDYNKVFTNDLPLPAGRLREPRSGAKRAQGVVVTKCPALLAEREKQNIAHKIGMYTKKGTPVFFSEIVYAAAVPFGKVQALGKKLVLVTGIANARPLVNFLTEEGYEIIRHFEFSDHAAYTPELVKEVVNFWGTFRDQGLSVLMTHKDAVKWQAQELEYVWQGLPVFYLPITVSFAEQEPSFDDFIRQQATLPGIGINS</sequence>
<evidence type="ECO:0000256" key="4">
    <source>
        <dbReference type="ARBA" id="ARBA00016436"/>
    </source>
</evidence>
<evidence type="ECO:0000256" key="9">
    <source>
        <dbReference type="ARBA" id="ARBA00022777"/>
    </source>
</evidence>
<dbReference type="Pfam" id="PF02606">
    <property type="entry name" value="LpxK"/>
    <property type="match status" value="1"/>
</dbReference>
<gene>
    <name evidence="13 14" type="primary">lpxK</name>
    <name evidence="14" type="ORF">ACFQHR_18460</name>
</gene>
<protein>
    <recommendedName>
        <fullName evidence="4 13">Tetraacyldisaccharide 4'-kinase</fullName>
        <ecNumber evidence="3 13">2.7.1.130</ecNumber>
    </recommendedName>
    <alternativeName>
        <fullName evidence="12 13">Lipid A 4'-kinase</fullName>
    </alternativeName>
</protein>
<dbReference type="InterPro" id="IPR027417">
    <property type="entry name" value="P-loop_NTPase"/>
</dbReference>
<keyword evidence="15" id="KW-1185">Reference proteome</keyword>
<dbReference type="PANTHER" id="PTHR42724">
    <property type="entry name" value="TETRAACYLDISACCHARIDE 4'-KINASE"/>
    <property type="match status" value="1"/>
</dbReference>
<evidence type="ECO:0000256" key="5">
    <source>
        <dbReference type="ARBA" id="ARBA00022516"/>
    </source>
</evidence>
<comment type="similarity">
    <text evidence="13">Belongs to the LpxK family.</text>
</comment>
<accession>A0ABW2DTN3</accession>
<proteinExistence type="inferred from homology"/>
<dbReference type="Proteomes" id="UP001596405">
    <property type="component" value="Unassembled WGS sequence"/>
</dbReference>
<evidence type="ECO:0000256" key="7">
    <source>
        <dbReference type="ARBA" id="ARBA00022679"/>
    </source>
</evidence>
<dbReference type="PANTHER" id="PTHR42724:SF1">
    <property type="entry name" value="TETRAACYLDISACCHARIDE 4'-KINASE, MITOCHONDRIAL-RELATED"/>
    <property type="match status" value="1"/>
</dbReference>
<keyword evidence="6 13" id="KW-0441">Lipid A biosynthesis</keyword>
<organism evidence="14 15">
    <name type="scientific">Rufibacter roseus</name>
    <dbReference type="NCBI Taxonomy" id="1567108"/>
    <lineage>
        <taxon>Bacteria</taxon>
        <taxon>Pseudomonadati</taxon>
        <taxon>Bacteroidota</taxon>
        <taxon>Cytophagia</taxon>
        <taxon>Cytophagales</taxon>
        <taxon>Hymenobacteraceae</taxon>
        <taxon>Rufibacter</taxon>
    </lineage>
</organism>
<dbReference type="NCBIfam" id="TIGR00682">
    <property type="entry name" value="lpxK"/>
    <property type="match status" value="1"/>
</dbReference>
<evidence type="ECO:0000256" key="10">
    <source>
        <dbReference type="ARBA" id="ARBA00022840"/>
    </source>
</evidence>
<evidence type="ECO:0000256" key="3">
    <source>
        <dbReference type="ARBA" id="ARBA00012071"/>
    </source>
</evidence>
<keyword evidence="7 13" id="KW-0808">Transferase</keyword>
<comment type="pathway">
    <text evidence="2 13">Glycolipid biosynthesis; lipid IV(A) biosynthesis; lipid IV(A) from (3R)-3-hydroxytetradecanoyl-[acyl-carrier-protein] and UDP-N-acetyl-alpha-D-glucosamine: step 6/6.</text>
</comment>
<dbReference type="InterPro" id="IPR003758">
    <property type="entry name" value="LpxK"/>
</dbReference>
<comment type="function">
    <text evidence="1 13">Transfers the gamma-phosphate of ATP to the 4'-position of a tetraacyldisaccharide 1-phosphate intermediate (termed DS-1-P) to form tetraacyldisaccharide 1,4'-bis-phosphate (lipid IVA).</text>
</comment>
<evidence type="ECO:0000256" key="6">
    <source>
        <dbReference type="ARBA" id="ARBA00022556"/>
    </source>
</evidence>
<comment type="catalytic activity">
    <reaction evidence="13">
        <text>a lipid A disaccharide + ATP = a lipid IVA + ADP + H(+)</text>
        <dbReference type="Rhea" id="RHEA:67840"/>
        <dbReference type="ChEBI" id="CHEBI:15378"/>
        <dbReference type="ChEBI" id="CHEBI:30616"/>
        <dbReference type="ChEBI" id="CHEBI:176343"/>
        <dbReference type="ChEBI" id="CHEBI:176425"/>
        <dbReference type="ChEBI" id="CHEBI:456216"/>
        <dbReference type="EC" id="2.7.1.130"/>
    </reaction>
</comment>
<dbReference type="EC" id="2.7.1.130" evidence="3 13"/>
<evidence type="ECO:0000256" key="13">
    <source>
        <dbReference type="HAMAP-Rule" id="MF_00409"/>
    </source>
</evidence>
<evidence type="ECO:0000313" key="15">
    <source>
        <dbReference type="Proteomes" id="UP001596405"/>
    </source>
</evidence>
<evidence type="ECO:0000256" key="8">
    <source>
        <dbReference type="ARBA" id="ARBA00022741"/>
    </source>
</evidence>
<keyword evidence="11 13" id="KW-0443">Lipid metabolism</keyword>
<name>A0ABW2DTN3_9BACT</name>
<feature type="binding site" evidence="13">
    <location>
        <begin position="51"/>
        <end position="58"/>
    </location>
    <ligand>
        <name>ATP</name>
        <dbReference type="ChEBI" id="CHEBI:30616"/>
    </ligand>
</feature>
<dbReference type="RefSeq" id="WP_066621013.1">
    <property type="nucleotide sequence ID" value="NZ_JBHSYQ010000016.1"/>
</dbReference>